<name>A0ABW8IFL0_9GAMM</name>
<keyword evidence="1 7" id="KW-0732">Signal</keyword>
<dbReference type="PANTHER" id="PTHR43739">
    <property type="entry name" value="XYLOGLUCANASE (EUROFUNG)"/>
    <property type="match status" value="1"/>
</dbReference>
<comment type="similarity">
    <text evidence="6">Belongs to the glycosyl hydrolase 74 family.</text>
</comment>
<evidence type="ECO:0000313" key="8">
    <source>
        <dbReference type="EMBL" id="MFK2853119.1"/>
    </source>
</evidence>
<proteinExistence type="inferred from homology"/>
<dbReference type="EMBL" id="JADIKI010000020">
    <property type="protein sequence ID" value="MFK2853119.1"/>
    <property type="molecule type" value="Genomic_DNA"/>
</dbReference>
<gene>
    <name evidence="8" type="ORF">ISP18_00740</name>
</gene>
<evidence type="ECO:0000256" key="2">
    <source>
        <dbReference type="ARBA" id="ARBA00022801"/>
    </source>
</evidence>
<evidence type="ECO:0000256" key="1">
    <source>
        <dbReference type="ARBA" id="ARBA00022729"/>
    </source>
</evidence>
<organism evidence="8 9">
    <name type="scientific">Dyella humi</name>
    <dbReference type="NCBI Taxonomy" id="1770547"/>
    <lineage>
        <taxon>Bacteria</taxon>
        <taxon>Pseudomonadati</taxon>
        <taxon>Pseudomonadota</taxon>
        <taxon>Gammaproteobacteria</taxon>
        <taxon>Lysobacterales</taxon>
        <taxon>Rhodanobacteraceae</taxon>
        <taxon>Dyella</taxon>
    </lineage>
</organism>
<dbReference type="CDD" id="cd15482">
    <property type="entry name" value="Sialidase_non-viral"/>
    <property type="match status" value="1"/>
</dbReference>
<dbReference type="SUPFAM" id="SSF110296">
    <property type="entry name" value="Oligoxyloglucan reducing end-specific cellobiohydrolase"/>
    <property type="match status" value="2"/>
</dbReference>
<dbReference type="InterPro" id="IPR052025">
    <property type="entry name" value="Xyloglucanase_GH74"/>
</dbReference>
<comment type="caution">
    <text evidence="8">The sequence shown here is derived from an EMBL/GenBank/DDBJ whole genome shotgun (WGS) entry which is preliminary data.</text>
</comment>
<evidence type="ECO:0000313" key="9">
    <source>
        <dbReference type="Proteomes" id="UP001620409"/>
    </source>
</evidence>
<dbReference type="InterPro" id="IPR015943">
    <property type="entry name" value="WD40/YVTN_repeat-like_dom_sf"/>
</dbReference>
<evidence type="ECO:0000256" key="5">
    <source>
        <dbReference type="ARBA" id="ARBA00023326"/>
    </source>
</evidence>
<keyword evidence="9" id="KW-1185">Reference proteome</keyword>
<feature type="signal peptide" evidence="7">
    <location>
        <begin position="1"/>
        <end position="31"/>
    </location>
</feature>
<accession>A0ABW8IFL0</accession>
<dbReference type="Gene3D" id="2.130.10.10">
    <property type="entry name" value="YVTN repeat-like/Quinoprotein amine dehydrogenase"/>
    <property type="match status" value="2"/>
</dbReference>
<evidence type="ECO:0000256" key="3">
    <source>
        <dbReference type="ARBA" id="ARBA00023277"/>
    </source>
</evidence>
<evidence type="ECO:0000256" key="4">
    <source>
        <dbReference type="ARBA" id="ARBA00023295"/>
    </source>
</evidence>
<keyword evidence="3" id="KW-0119">Carbohydrate metabolism</keyword>
<keyword evidence="2" id="KW-0378">Hydrolase</keyword>
<evidence type="ECO:0000256" key="7">
    <source>
        <dbReference type="SAM" id="SignalP"/>
    </source>
</evidence>
<protein>
    <submittedName>
        <fullName evidence="8">Exo-alpha-sialidase</fullName>
    </submittedName>
</protein>
<evidence type="ECO:0000256" key="6">
    <source>
        <dbReference type="ARBA" id="ARBA00037986"/>
    </source>
</evidence>
<dbReference type="PANTHER" id="PTHR43739:SF2">
    <property type="entry name" value="OLIGOXYLOGLUCAN-REDUCING END-SPECIFIC XYLOGLUCANASE-RELATED"/>
    <property type="match status" value="1"/>
</dbReference>
<keyword evidence="5" id="KW-0624">Polysaccharide degradation</keyword>
<reference evidence="8 9" key="1">
    <citation type="submission" date="2020-10" db="EMBL/GenBank/DDBJ databases">
        <title>Phylogeny of dyella-like bacteria.</title>
        <authorList>
            <person name="Fu J."/>
        </authorList>
    </citation>
    <scope>NUCLEOTIDE SEQUENCE [LARGE SCALE GENOMIC DNA]</scope>
    <source>
        <strain evidence="8 9">DHG40</strain>
    </source>
</reference>
<dbReference type="Proteomes" id="UP001620409">
    <property type="component" value="Unassembled WGS sequence"/>
</dbReference>
<sequence>MKKRLYRAITRGLACGALAVLSISHAGALSAQTAQLPYTWKNVRIVAGGYVDGIIAHPAQQGLFYARTDVGGAYRYDSKNSKWIALNDSTPPNQSWSGIESFAIDPNNANMLYMITGLYTASWAGNGAALVSSDQGNSFTVYPLSFRVGGNEDGRNAGERLQVDPNMGSILFYGTSNSATQVAGQNGLWTSKDKGATWSRVSGFTALTSDGTGVGVAFVAFAPAGEAKGTPTKTIYAGVSTRAATTTNTLYESADAGVTWNPVPGGPSNQLPQRGEIGPDGNLYVTYGNGTDSNGNYTYAPGPNGLTSGAVWKYDTVHHAWTNITPHDPFNYPSGFSGLSVDPAHPGTLVVMTMDHWWPMDTMYRSTNGGTSWTDVGGATVSGNFPTSGTYAIRDSSMSPWMVSPGQTQATFGNWGEVVIDPFNAAHAMYGFGGGIWSTSDLTDADAGKPTYWSVGASGIEETVVQALISPTSGAHLISGLGDVCGFVHVSLTAAPLKQINNPICSNGTGLDFAKNSPSTIVRVGTGGNNVFGTVSHDGGSTWTPFASQGGSSQGGGKVAISGDGKNIVWAPTDVAPMVSTNNGASWTPVSGSVPIGVQLLSDGFSSNMFYAWNPATGEFFSSSDKGVTWHASTNTGLPKVPSYLISYATAVTGIPGEAKGGDIWIATSSGLYRSTNYGATWAQVSAASVTSATSVGFGKAITGTHYPTIYLSGTVNGVTGVFRSTNVGATWVQINDTLHQWDGVTLVVGDPRTFGTVYIGPNVDEGRGIIYGTSQN</sequence>
<feature type="chain" id="PRO_5047188939" evidence="7">
    <location>
        <begin position="32"/>
        <end position="777"/>
    </location>
</feature>
<dbReference type="RefSeq" id="WP_380015975.1">
    <property type="nucleotide sequence ID" value="NZ_JADIKI010000020.1"/>
</dbReference>
<keyword evidence="4" id="KW-0326">Glycosidase</keyword>